<organism evidence="1 2">
    <name type="scientific">Candidatus Collierbacteria bacterium GW2011_GWA2_44_99</name>
    <dbReference type="NCBI Taxonomy" id="1618380"/>
    <lineage>
        <taxon>Bacteria</taxon>
        <taxon>Candidatus Collieribacteriota</taxon>
    </lineage>
</organism>
<evidence type="ECO:0000313" key="1">
    <source>
        <dbReference type="EMBL" id="KKT86692.1"/>
    </source>
</evidence>
<dbReference type="AlphaFoldDB" id="A0A0G1N0W9"/>
<comment type="caution">
    <text evidence="1">The sequence shown here is derived from an EMBL/GenBank/DDBJ whole genome shotgun (WGS) entry which is preliminary data.</text>
</comment>
<reference evidence="1 2" key="1">
    <citation type="journal article" date="2015" name="Nature">
        <title>rRNA introns, odd ribosomes, and small enigmatic genomes across a large radiation of phyla.</title>
        <authorList>
            <person name="Brown C.T."/>
            <person name="Hug L.A."/>
            <person name="Thomas B.C."/>
            <person name="Sharon I."/>
            <person name="Castelle C.J."/>
            <person name="Singh A."/>
            <person name="Wilkins M.J."/>
            <person name="Williams K.H."/>
            <person name="Banfield J.F."/>
        </authorList>
    </citation>
    <scope>NUCLEOTIDE SEQUENCE [LARGE SCALE GENOMIC DNA]</scope>
</reference>
<name>A0A0G1N0W9_9BACT</name>
<sequence length="151" mass="17288">MKDSKMKTFVSQASLLLQDCLWRAQGGNPRRIPEWRSSFASRLMGISDELLKTVGNKKLKPAALRKVALRVGLHLQGTSDYLYDDPEYNPLFSPSEKKTYLEVAEKVEHFALQVWDAGDEKNFQEMKKRIQRLAKETFSLSKSLDPNQILG</sequence>
<proteinExistence type="predicted"/>
<accession>A0A0G1N0W9</accession>
<evidence type="ECO:0000313" key="2">
    <source>
        <dbReference type="Proteomes" id="UP000034797"/>
    </source>
</evidence>
<dbReference type="EMBL" id="LCJW01000004">
    <property type="protein sequence ID" value="KKT86692.1"/>
    <property type="molecule type" value="Genomic_DNA"/>
</dbReference>
<gene>
    <name evidence="1" type="ORF">UW84_C0004G0007</name>
</gene>
<protein>
    <submittedName>
        <fullName evidence="1">Uncharacterized protein</fullName>
    </submittedName>
</protein>
<dbReference type="Proteomes" id="UP000034797">
    <property type="component" value="Unassembled WGS sequence"/>
</dbReference>